<dbReference type="Proteomes" id="UP000837857">
    <property type="component" value="Chromosome 23"/>
</dbReference>
<protein>
    <recommendedName>
        <fullName evidence="3">N-acetyltransferase domain-containing protein</fullName>
    </recommendedName>
</protein>
<gene>
    <name evidence="1" type="ORF">IPOD504_LOCUS9298</name>
</gene>
<accession>A0ABN8IEP2</accession>
<sequence>MTIDIRKTCPAPHPRASACFSEPLFIFAGTVRRALGGENNDRINGQQQAARVQIEYQIRDMELSDRKRCLDMMEGTFLRDEPLSQILDIQSDLVSVSTIRSNWERYAEQGICLACYTEEDGVPRELVGCNILVVKSADDEEGDIDNVSGETWRKLLRTLVTAEGFVDVFEHYGVDRYLTSSGLAVVPPHRGQNIGAQIINARRYPKGGTMIRKPGSDDGIPEKTRAIIECIREAICKAFGFDATATVFTARSSQVLAAKCGYQQLAVLPYEDMLQHGIDLTGCATPSAVLMGRQYNVHPAPDAQ</sequence>
<proteinExistence type="predicted"/>
<evidence type="ECO:0008006" key="3">
    <source>
        <dbReference type="Google" id="ProtNLM"/>
    </source>
</evidence>
<dbReference type="Gene3D" id="3.40.630.30">
    <property type="match status" value="1"/>
</dbReference>
<evidence type="ECO:0000313" key="1">
    <source>
        <dbReference type="EMBL" id="CAH2056017.1"/>
    </source>
</evidence>
<reference evidence="1" key="1">
    <citation type="submission" date="2022-03" db="EMBL/GenBank/DDBJ databases">
        <authorList>
            <person name="Martin H S."/>
        </authorList>
    </citation>
    <scope>NUCLEOTIDE SEQUENCE</scope>
</reference>
<dbReference type="EMBL" id="OW152835">
    <property type="protein sequence ID" value="CAH2056017.1"/>
    <property type="molecule type" value="Genomic_DNA"/>
</dbReference>
<evidence type="ECO:0000313" key="2">
    <source>
        <dbReference type="Proteomes" id="UP000837857"/>
    </source>
</evidence>
<dbReference type="InterPro" id="IPR016181">
    <property type="entry name" value="Acyl_CoA_acyltransferase"/>
</dbReference>
<dbReference type="SUPFAM" id="SSF55729">
    <property type="entry name" value="Acyl-CoA N-acyltransferases (Nat)"/>
    <property type="match status" value="1"/>
</dbReference>
<name>A0ABN8IEP2_9NEOP</name>
<dbReference type="PANTHER" id="PTHR20905:SF32">
    <property type="entry name" value="ARYLALKYLAMINE N-ACETYLTRANSFERASE-LIKE 7, ISOFORM A"/>
    <property type="match status" value="1"/>
</dbReference>
<dbReference type="PANTHER" id="PTHR20905">
    <property type="entry name" value="N-ACETYLTRANSFERASE-RELATED"/>
    <property type="match status" value="1"/>
</dbReference>
<feature type="non-terminal residue" evidence="1">
    <location>
        <position position="304"/>
    </location>
</feature>
<keyword evidence="2" id="KW-1185">Reference proteome</keyword>
<organism evidence="1 2">
    <name type="scientific">Iphiclides podalirius</name>
    <name type="common">scarce swallowtail</name>
    <dbReference type="NCBI Taxonomy" id="110791"/>
    <lineage>
        <taxon>Eukaryota</taxon>
        <taxon>Metazoa</taxon>
        <taxon>Ecdysozoa</taxon>
        <taxon>Arthropoda</taxon>
        <taxon>Hexapoda</taxon>
        <taxon>Insecta</taxon>
        <taxon>Pterygota</taxon>
        <taxon>Neoptera</taxon>
        <taxon>Endopterygota</taxon>
        <taxon>Lepidoptera</taxon>
        <taxon>Glossata</taxon>
        <taxon>Ditrysia</taxon>
        <taxon>Papilionoidea</taxon>
        <taxon>Papilionidae</taxon>
        <taxon>Papilioninae</taxon>
        <taxon>Iphiclides</taxon>
    </lineage>
</organism>